<dbReference type="Pfam" id="PF07143">
    <property type="entry name" value="CrtC"/>
    <property type="match status" value="1"/>
</dbReference>
<dbReference type="AlphaFoldDB" id="A0A4Y1YQH2"/>
<gene>
    <name evidence="2" type="ORF">Nstercoris_01543</name>
</gene>
<dbReference type="Gene3D" id="2.40.370.10">
    <property type="entry name" value="AttH-like domain"/>
    <property type="match status" value="2"/>
</dbReference>
<sequence>MRYLWILLGWFILYTPILSAPPVLSPAVPNKTLEFPHDFGAHDDFRIEWWYVTGWLETENGQPLGFQVTFFRTATRVDRDNPSSFSPEQLILAHVALSDPETDRLQYDQKIARAGFDLAYARTGNTDIKLDDWFFVRKTNGHYHTYIKAEAFTIDVTLTPTQPLTLQGEQGFSRKGPKPEQASYYYSEPQLQVEGTIKLQGQNTSVQGTAWLDHEWSSELLDAKAEGWDWIGINLADGGALMAFQIRDKAGNKIWAHAALRDAAGHVRTFTPEQVSFHPTRTWRSPYTQAVYPVATRIKTAEIEWELTPLMDDQELDSRRSSNAVYWEGAVTLARDGKPAGRGYMELTGYVEPLSI</sequence>
<name>A0A4Y1YQH2_9PROT</name>
<dbReference type="Pfam" id="PF17186">
    <property type="entry name" value="Lipocalin_9"/>
    <property type="match status" value="1"/>
</dbReference>
<evidence type="ECO:0000313" key="2">
    <source>
        <dbReference type="EMBL" id="BBL35281.1"/>
    </source>
</evidence>
<dbReference type="PANTHER" id="PTHR38591:SF1">
    <property type="entry name" value="BLL1000 PROTEIN"/>
    <property type="match status" value="1"/>
</dbReference>
<evidence type="ECO:0000313" key="3">
    <source>
        <dbReference type="Proteomes" id="UP000316473"/>
    </source>
</evidence>
<dbReference type="SUPFAM" id="SSF159245">
    <property type="entry name" value="AttH-like"/>
    <property type="match status" value="1"/>
</dbReference>
<accession>A0A4Y1YQH2</accession>
<dbReference type="EMBL" id="AP019755">
    <property type="protein sequence ID" value="BBL35281.1"/>
    <property type="molecule type" value="Genomic_DNA"/>
</dbReference>
<dbReference type="KEGG" id="nst:Nstercoris_01543"/>
<dbReference type="InterPro" id="IPR010791">
    <property type="entry name" value="AttH_dom"/>
</dbReference>
<dbReference type="InterPro" id="IPR023374">
    <property type="entry name" value="AttH-like_dom_sf"/>
</dbReference>
<dbReference type="Proteomes" id="UP000316473">
    <property type="component" value="Chromosome"/>
</dbReference>
<dbReference type="PANTHER" id="PTHR38591">
    <property type="entry name" value="HYDROLASE"/>
    <property type="match status" value="1"/>
</dbReference>
<protein>
    <recommendedName>
        <fullName evidence="1">AttH domain-containing protein</fullName>
    </recommendedName>
</protein>
<proteinExistence type="predicted"/>
<evidence type="ECO:0000259" key="1">
    <source>
        <dbReference type="Pfam" id="PF07143"/>
    </source>
</evidence>
<reference evidence="2 3" key="1">
    <citation type="submission" date="2019-06" db="EMBL/GenBank/DDBJ databases">
        <title>Nitrosomonas stercoris KYUHI-S whole genome shotgun sequence.</title>
        <authorList>
            <person name="Nakagawa T."/>
            <person name="Tsuchiya Y."/>
            <person name="Takahashi R."/>
        </authorList>
    </citation>
    <scope>NUCLEOTIDE SEQUENCE [LARGE SCALE GENOMIC DNA]</scope>
    <source>
        <strain evidence="2 3">KYUHI-S</strain>
    </source>
</reference>
<organism evidence="2 3">
    <name type="scientific">Nitrosomonas stercoris</name>
    <dbReference type="NCBI Taxonomy" id="1444684"/>
    <lineage>
        <taxon>Bacteria</taxon>
        <taxon>Pseudomonadati</taxon>
        <taxon>Pseudomonadota</taxon>
        <taxon>Betaproteobacteria</taxon>
        <taxon>Nitrosomonadales</taxon>
        <taxon>Nitrosomonadaceae</taxon>
        <taxon>Nitrosomonas</taxon>
    </lineage>
</organism>
<keyword evidence="3" id="KW-1185">Reference proteome</keyword>
<feature type="domain" description="AttH" evidence="1">
    <location>
        <begin position="47"/>
        <end position="218"/>
    </location>
</feature>